<gene>
    <name evidence="3" type="primary">Cnig_chr_V.g19635</name>
    <name evidence="3" type="ORF">B9Z55_019635</name>
</gene>
<keyword evidence="1" id="KW-0812">Transmembrane</keyword>
<organism evidence="3 4">
    <name type="scientific">Caenorhabditis nigoni</name>
    <dbReference type="NCBI Taxonomy" id="1611254"/>
    <lineage>
        <taxon>Eukaryota</taxon>
        <taxon>Metazoa</taxon>
        <taxon>Ecdysozoa</taxon>
        <taxon>Nematoda</taxon>
        <taxon>Chromadorea</taxon>
        <taxon>Rhabditida</taxon>
        <taxon>Rhabditina</taxon>
        <taxon>Rhabditomorpha</taxon>
        <taxon>Rhabditoidea</taxon>
        <taxon>Rhabditidae</taxon>
        <taxon>Peloderinae</taxon>
        <taxon>Caenorhabditis</taxon>
    </lineage>
</organism>
<name>A0A2G5TJD6_9PELO</name>
<keyword evidence="4" id="KW-1185">Reference proteome</keyword>
<dbReference type="OrthoDB" id="5848170at2759"/>
<evidence type="ECO:0000313" key="3">
    <source>
        <dbReference type="EMBL" id="PIC27353.1"/>
    </source>
</evidence>
<reference evidence="4" key="1">
    <citation type="submission" date="2017-10" db="EMBL/GenBank/DDBJ databases">
        <title>Rapid genome shrinkage in a self-fertile nematode reveals novel sperm competition proteins.</title>
        <authorList>
            <person name="Yin D."/>
            <person name="Schwarz E.M."/>
            <person name="Thomas C.G."/>
            <person name="Felde R.L."/>
            <person name="Korf I.F."/>
            <person name="Cutter A.D."/>
            <person name="Schartner C.M."/>
            <person name="Ralston E.J."/>
            <person name="Meyer B.J."/>
            <person name="Haag E.S."/>
        </authorList>
    </citation>
    <scope>NUCLEOTIDE SEQUENCE [LARGE SCALE GENOMIC DNA]</scope>
    <source>
        <strain evidence="4">JU1422</strain>
    </source>
</reference>
<feature type="transmembrane region" description="Helical" evidence="1">
    <location>
        <begin position="62"/>
        <end position="93"/>
    </location>
</feature>
<feature type="transmembrane region" description="Helical" evidence="1">
    <location>
        <begin position="142"/>
        <end position="165"/>
    </location>
</feature>
<protein>
    <recommendedName>
        <fullName evidence="5">G-protein coupled receptors family 1 profile domain-containing protein</fullName>
    </recommendedName>
</protein>
<dbReference type="InterPro" id="IPR006874">
    <property type="entry name" value="DUF621"/>
</dbReference>
<keyword evidence="2" id="KW-0732">Signal</keyword>
<dbReference type="Proteomes" id="UP000230233">
    <property type="component" value="Chromosome V"/>
</dbReference>
<dbReference type="Pfam" id="PF04789">
    <property type="entry name" value="DUF621"/>
    <property type="match status" value="1"/>
</dbReference>
<accession>A0A2G5TJD6</accession>
<feature type="transmembrane region" description="Helical" evidence="1">
    <location>
        <begin position="100"/>
        <end position="122"/>
    </location>
</feature>
<evidence type="ECO:0000256" key="2">
    <source>
        <dbReference type="SAM" id="SignalP"/>
    </source>
</evidence>
<feature type="signal peptide" evidence="2">
    <location>
        <begin position="1"/>
        <end position="16"/>
    </location>
</feature>
<dbReference type="AlphaFoldDB" id="A0A2G5TJD6"/>
<comment type="caution">
    <text evidence="3">The sequence shown here is derived from an EMBL/GenBank/DDBJ whole genome shotgun (WGS) entry which is preliminary data.</text>
</comment>
<evidence type="ECO:0008006" key="5">
    <source>
        <dbReference type="Google" id="ProtNLM"/>
    </source>
</evidence>
<feature type="chain" id="PRO_5013761294" description="G-protein coupled receptors family 1 profile domain-containing protein" evidence="2">
    <location>
        <begin position="17"/>
        <end position="243"/>
    </location>
</feature>
<keyword evidence="1" id="KW-1133">Transmembrane helix</keyword>
<dbReference type="PANTHER" id="PTHR31406">
    <property type="entry name" value="PROTEIN CBG06702-RELATED"/>
    <property type="match status" value="1"/>
</dbReference>
<feature type="transmembrane region" description="Helical" evidence="1">
    <location>
        <begin position="186"/>
        <end position="205"/>
    </location>
</feature>
<dbReference type="STRING" id="1611254.A0A2G5TJD6"/>
<proteinExistence type="predicted"/>
<evidence type="ECO:0000313" key="4">
    <source>
        <dbReference type="Proteomes" id="UP000230233"/>
    </source>
</evidence>
<dbReference type="PANTHER" id="PTHR31406:SF6">
    <property type="entry name" value="G-PROTEIN COUPLED RECEPTORS FAMILY 1 PROFILE DOMAIN-CONTAINING PROTEIN"/>
    <property type="match status" value="1"/>
</dbReference>
<keyword evidence="1" id="KW-0472">Membrane</keyword>
<sequence>MPSIYFLLFLLGFVIGQSPPCVNFTDANGVTHCIKSNDGPVDGKETPLGEVPAVIPPENKNALYYLVITLFVLSTFASTILTGIFLALALVFWSHFKQMTFFWFLTQLTLFVFVMSSLNFLINVPATLFSLITAEFVQSDAFFIMSNIIDFCHNAVLFSNLIIAIHRFSVFFLRSSTEKVFGKSLIFLWLTFVWIVSAIVVISMVSNGCRYEYDTKFKKHYVLLCLSDGKTVTEPSKVVQGVK</sequence>
<dbReference type="EMBL" id="PDUG01000005">
    <property type="protein sequence ID" value="PIC27353.1"/>
    <property type="molecule type" value="Genomic_DNA"/>
</dbReference>
<evidence type="ECO:0000256" key="1">
    <source>
        <dbReference type="SAM" id="Phobius"/>
    </source>
</evidence>